<reference evidence="4" key="3">
    <citation type="submission" date="2024-02" db="EMBL/GenBank/DDBJ databases">
        <title>Comparative genomics of Cryptococcus and Kwoniella reveals pathogenesis evolution and contrasting modes of karyotype evolution via chromosome fusion or intercentromeric recombination.</title>
        <authorList>
            <person name="Coelho M.A."/>
            <person name="David-Palma M."/>
            <person name="Shea T."/>
            <person name="Bowers K."/>
            <person name="McGinley-Smith S."/>
            <person name="Mohammad A.W."/>
            <person name="Gnirke A."/>
            <person name="Yurkov A.M."/>
            <person name="Nowrousian M."/>
            <person name="Sun S."/>
            <person name="Cuomo C.A."/>
            <person name="Heitman J."/>
        </authorList>
    </citation>
    <scope>NUCLEOTIDE SEQUENCE</scope>
    <source>
        <strain evidence="4">CBS 10117</strain>
    </source>
</reference>
<keyword evidence="1" id="KW-0732">Signal</keyword>
<evidence type="ECO:0000259" key="2">
    <source>
        <dbReference type="SMART" id="SM00458"/>
    </source>
</evidence>
<dbReference type="KEGG" id="kdj:28965213"/>
<dbReference type="EMBL" id="KI894028">
    <property type="protein sequence ID" value="OBR87312.1"/>
    <property type="molecule type" value="Genomic_DNA"/>
</dbReference>
<feature type="signal peptide" evidence="1">
    <location>
        <begin position="1"/>
        <end position="18"/>
    </location>
</feature>
<dbReference type="OrthoDB" id="6770063at2759"/>
<evidence type="ECO:0000313" key="4">
    <source>
        <dbReference type="EMBL" id="WWC59783.1"/>
    </source>
</evidence>
<dbReference type="STRING" id="1296121.A0A1A6AB75"/>
<organism evidence="3">
    <name type="scientific">Kwoniella dejecticola CBS 10117</name>
    <dbReference type="NCBI Taxonomy" id="1296121"/>
    <lineage>
        <taxon>Eukaryota</taxon>
        <taxon>Fungi</taxon>
        <taxon>Dikarya</taxon>
        <taxon>Basidiomycota</taxon>
        <taxon>Agaricomycotina</taxon>
        <taxon>Tremellomycetes</taxon>
        <taxon>Tremellales</taxon>
        <taxon>Cryptococcaceae</taxon>
        <taxon>Kwoniella</taxon>
    </lineage>
</organism>
<dbReference type="Pfam" id="PF00652">
    <property type="entry name" value="Ricin_B_lectin"/>
    <property type="match status" value="1"/>
</dbReference>
<reference evidence="3" key="1">
    <citation type="submission" date="2013-07" db="EMBL/GenBank/DDBJ databases">
        <title>The Genome Sequence of Cryptococcus dejecticola CBS10117.</title>
        <authorList>
            <consortium name="The Broad Institute Genome Sequencing Platform"/>
            <person name="Cuomo C."/>
            <person name="Litvintseva A."/>
            <person name="Chen Y."/>
            <person name="Heitman J."/>
            <person name="Sun S."/>
            <person name="Springer D."/>
            <person name="Dromer F."/>
            <person name="Young S.K."/>
            <person name="Zeng Q."/>
            <person name="Gargeya S."/>
            <person name="Fitzgerald M."/>
            <person name="Abouelleil A."/>
            <person name="Alvarado L."/>
            <person name="Berlin A.M."/>
            <person name="Chapman S.B."/>
            <person name="Dewar J."/>
            <person name="Goldberg J."/>
            <person name="Griggs A."/>
            <person name="Gujja S."/>
            <person name="Hansen M."/>
            <person name="Howarth C."/>
            <person name="Imamovic A."/>
            <person name="Larimer J."/>
            <person name="McCowan C."/>
            <person name="Murphy C."/>
            <person name="Pearson M."/>
            <person name="Priest M."/>
            <person name="Roberts A."/>
            <person name="Saif S."/>
            <person name="Shea T."/>
            <person name="Sykes S."/>
            <person name="Wortman J."/>
            <person name="Nusbaum C."/>
            <person name="Birren B."/>
        </authorList>
    </citation>
    <scope>NUCLEOTIDE SEQUENCE [LARGE SCALE GENOMIC DNA]</scope>
    <source>
        <strain evidence="3">CBS 10117</strain>
    </source>
</reference>
<reference evidence="4" key="2">
    <citation type="submission" date="2013-07" db="EMBL/GenBank/DDBJ databases">
        <authorList>
            <consortium name="The Broad Institute Genome Sequencing Platform"/>
            <person name="Cuomo C."/>
            <person name="Litvintseva A."/>
            <person name="Chen Y."/>
            <person name="Heitman J."/>
            <person name="Sun S."/>
            <person name="Springer D."/>
            <person name="Dromer F."/>
            <person name="Young S.K."/>
            <person name="Zeng Q."/>
            <person name="Gargeya S."/>
            <person name="Fitzgerald M."/>
            <person name="Abouelleil A."/>
            <person name="Alvarado L."/>
            <person name="Berlin A.M."/>
            <person name="Chapman S.B."/>
            <person name="Dewar J."/>
            <person name="Goldberg J."/>
            <person name="Griggs A."/>
            <person name="Gujja S."/>
            <person name="Hansen M."/>
            <person name="Howarth C."/>
            <person name="Imamovic A."/>
            <person name="Larimer J."/>
            <person name="McCowan C."/>
            <person name="Murphy C."/>
            <person name="Pearson M."/>
            <person name="Priest M."/>
            <person name="Roberts A."/>
            <person name="Saif S."/>
            <person name="Shea T."/>
            <person name="Sykes S."/>
            <person name="Wortman J."/>
            <person name="Nusbaum C."/>
            <person name="Birren B."/>
        </authorList>
    </citation>
    <scope>NUCLEOTIDE SEQUENCE</scope>
    <source>
        <strain evidence="4">CBS 10117</strain>
    </source>
</reference>
<dbReference type="SMART" id="SM00458">
    <property type="entry name" value="RICIN"/>
    <property type="match status" value="1"/>
</dbReference>
<dbReference type="SUPFAM" id="SSF50370">
    <property type="entry name" value="Ricin B-like lectins"/>
    <property type="match status" value="1"/>
</dbReference>
<dbReference type="VEuPathDB" id="FungiDB:I303_01514"/>
<name>A0A1A6AB75_9TREE</name>
<dbReference type="InterPro" id="IPR000772">
    <property type="entry name" value="Ricin_B_lectin"/>
</dbReference>
<protein>
    <recommendedName>
        <fullName evidence="2">Ricin B lectin domain-containing protein</fullName>
    </recommendedName>
</protein>
<dbReference type="Gene3D" id="2.80.10.50">
    <property type="match status" value="2"/>
</dbReference>
<dbReference type="RefSeq" id="XP_018265154.1">
    <property type="nucleotide sequence ID" value="XM_018404873.1"/>
</dbReference>
<dbReference type="PROSITE" id="PS50231">
    <property type="entry name" value="RICIN_B_LECTIN"/>
    <property type="match status" value="1"/>
</dbReference>
<feature type="domain" description="Ricin B lectin" evidence="2">
    <location>
        <begin position="27"/>
        <end position="150"/>
    </location>
</feature>
<dbReference type="Proteomes" id="UP000078595">
    <property type="component" value="Chromosome 2"/>
</dbReference>
<proteinExistence type="predicted"/>
<accession>A0A1A6AB75</accession>
<dbReference type="AlphaFoldDB" id="A0A1A6AB75"/>
<evidence type="ECO:0000313" key="3">
    <source>
        <dbReference type="EMBL" id="OBR87312.1"/>
    </source>
</evidence>
<keyword evidence="5" id="KW-1185">Reference proteome</keyword>
<dbReference type="CDD" id="cd00161">
    <property type="entry name" value="beta-trefoil_Ricin-like"/>
    <property type="match status" value="1"/>
</dbReference>
<feature type="chain" id="PRO_5008342277" description="Ricin B lectin domain-containing protein" evidence="1">
    <location>
        <begin position="19"/>
        <end position="171"/>
    </location>
</feature>
<dbReference type="EMBL" id="CP144531">
    <property type="protein sequence ID" value="WWC59783.1"/>
    <property type="molecule type" value="Genomic_DNA"/>
</dbReference>
<evidence type="ECO:0000313" key="5">
    <source>
        <dbReference type="Proteomes" id="UP000078595"/>
    </source>
</evidence>
<sequence length="171" mass="18377">MIFAYLFVLATSLLAVLASPLDLNKRYTSVRIQSYRDGKCLTPSGSAWTNGTPVVAVNCSQAARWNINPGSGSVILYGTNYALDAGLGTQNNEGVKLWTSYPGLFQQTWYLTNDNRIALSGGNQCLDEGLNGPQTYQCTTGNTNQIWYILQGNNLGATPVPLPHPVSSAAV</sequence>
<gene>
    <name evidence="3" type="ORF">I303_01514</name>
    <name evidence="4" type="ORF">I303_102345</name>
</gene>
<dbReference type="GeneID" id="28965213"/>
<dbReference type="InterPro" id="IPR035992">
    <property type="entry name" value="Ricin_B-like_lectins"/>
</dbReference>
<evidence type="ECO:0000256" key="1">
    <source>
        <dbReference type="SAM" id="SignalP"/>
    </source>
</evidence>